<dbReference type="KEGG" id="pfy:PFICI_13229"/>
<dbReference type="OrthoDB" id="10445092at2759"/>
<proteinExistence type="predicted"/>
<dbReference type="Proteomes" id="UP000030651">
    <property type="component" value="Unassembled WGS sequence"/>
</dbReference>
<accession>W3WLH9</accession>
<dbReference type="AlphaFoldDB" id="W3WLH9"/>
<dbReference type="GeneID" id="19278242"/>
<gene>
    <name evidence="2" type="ORF">PFICI_13229</name>
</gene>
<keyword evidence="3" id="KW-1185">Reference proteome</keyword>
<feature type="signal peptide" evidence="1">
    <location>
        <begin position="1"/>
        <end position="19"/>
    </location>
</feature>
<evidence type="ECO:0000313" key="3">
    <source>
        <dbReference type="Proteomes" id="UP000030651"/>
    </source>
</evidence>
<protein>
    <submittedName>
        <fullName evidence="2">Uncharacterized protein</fullName>
    </submittedName>
</protein>
<keyword evidence="1" id="KW-0732">Signal</keyword>
<dbReference type="HOGENOM" id="CLU_2184874_0_0_1"/>
<dbReference type="InParanoid" id="W3WLH9"/>
<evidence type="ECO:0000313" key="2">
    <source>
        <dbReference type="EMBL" id="ETS74745.1"/>
    </source>
</evidence>
<feature type="chain" id="PRO_5004835129" evidence="1">
    <location>
        <begin position="20"/>
        <end position="109"/>
    </location>
</feature>
<dbReference type="RefSeq" id="XP_007840001.1">
    <property type="nucleotide sequence ID" value="XM_007841810.1"/>
</dbReference>
<reference evidence="3" key="1">
    <citation type="journal article" date="2015" name="BMC Genomics">
        <title>Genomic and transcriptomic analysis of the endophytic fungus Pestalotiopsis fici reveals its lifestyle and high potential for synthesis of natural products.</title>
        <authorList>
            <person name="Wang X."/>
            <person name="Zhang X."/>
            <person name="Liu L."/>
            <person name="Xiang M."/>
            <person name="Wang W."/>
            <person name="Sun X."/>
            <person name="Che Y."/>
            <person name="Guo L."/>
            <person name="Liu G."/>
            <person name="Guo L."/>
            <person name="Wang C."/>
            <person name="Yin W.B."/>
            <person name="Stadler M."/>
            <person name="Zhang X."/>
            <person name="Liu X."/>
        </authorList>
    </citation>
    <scope>NUCLEOTIDE SEQUENCE [LARGE SCALE GENOMIC DNA]</scope>
    <source>
        <strain evidence="3">W106-1 / CGMCC3.15140</strain>
    </source>
</reference>
<organism evidence="2 3">
    <name type="scientific">Pestalotiopsis fici (strain W106-1 / CGMCC3.15140)</name>
    <dbReference type="NCBI Taxonomy" id="1229662"/>
    <lineage>
        <taxon>Eukaryota</taxon>
        <taxon>Fungi</taxon>
        <taxon>Dikarya</taxon>
        <taxon>Ascomycota</taxon>
        <taxon>Pezizomycotina</taxon>
        <taxon>Sordariomycetes</taxon>
        <taxon>Xylariomycetidae</taxon>
        <taxon>Amphisphaeriales</taxon>
        <taxon>Sporocadaceae</taxon>
        <taxon>Pestalotiopsis</taxon>
    </lineage>
</organism>
<sequence>MRFFTTLAYAVAGFTMVTAVERDSSATPAANPSGWDYGSTSLARKQKATVTSSDYGSTHAVRRNEDKSADWDYGAVTSSNSIVRAARRTASAAWDYGSNTSEDSSAKRH</sequence>
<name>W3WLH9_PESFW</name>
<dbReference type="EMBL" id="KI912119">
    <property type="protein sequence ID" value="ETS74745.1"/>
    <property type="molecule type" value="Genomic_DNA"/>
</dbReference>
<evidence type="ECO:0000256" key="1">
    <source>
        <dbReference type="SAM" id="SignalP"/>
    </source>
</evidence>